<dbReference type="AlphaFoldDB" id="C6XZW6"/>
<dbReference type="Gene3D" id="2.60.40.2340">
    <property type="match status" value="2"/>
</dbReference>
<evidence type="ECO:0000313" key="3">
    <source>
        <dbReference type="Proteomes" id="UP000000852"/>
    </source>
</evidence>
<evidence type="ECO:0000256" key="1">
    <source>
        <dbReference type="SAM" id="SignalP"/>
    </source>
</evidence>
<dbReference type="RefSeq" id="WP_012780614.1">
    <property type="nucleotide sequence ID" value="NC_013061.1"/>
</dbReference>
<accession>C6XZW6</accession>
<dbReference type="KEGG" id="phe:Phep_0437"/>
<protein>
    <recommendedName>
        <fullName evidence="4">DUF5018 domain-containing protein</fullName>
    </recommendedName>
</protein>
<gene>
    <name evidence="2" type="ordered locus">Phep_0437</name>
</gene>
<dbReference type="eggNOG" id="COG3391">
    <property type="taxonomic scope" value="Bacteria"/>
</dbReference>
<evidence type="ECO:0000313" key="2">
    <source>
        <dbReference type="EMBL" id="ACU02661.1"/>
    </source>
</evidence>
<keyword evidence="1" id="KW-0732">Signal</keyword>
<dbReference type="SUPFAM" id="SSF89372">
    <property type="entry name" value="Fucose-specific lectin"/>
    <property type="match status" value="1"/>
</dbReference>
<reference evidence="2 3" key="1">
    <citation type="journal article" date="2009" name="Stand. Genomic Sci.">
        <title>Complete genome sequence of Pedobacter heparinus type strain (HIM 762-3).</title>
        <authorList>
            <person name="Han C."/>
            <person name="Spring S."/>
            <person name="Lapidus A."/>
            <person name="Del Rio T.G."/>
            <person name="Tice H."/>
            <person name="Copeland A."/>
            <person name="Cheng J.F."/>
            <person name="Lucas S."/>
            <person name="Chen F."/>
            <person name="Nolan M."/>
            <person name="Bruce D."/>
            <person name="Goodwin L."/>
            <person name="Pitluck S."/>
            <person name="Ivanova N."/>
            <person name="Mavromatis K."/>
            <person name="Mikhailova N."/>
            <person name="Pati A."/>
            <person name="Chen A."/>
            <person name="Palaniappan K."/>
            <person name="Land M."/>
            <person name="Hauser L."/>
            <person name="Chang Y.J."/>
            <person name="Jeffries C.C."/>
            <person name="Saunders E."/>
            <person name="Chertkov O."/>
            <person name="Brettin T."/>
            <person name="Goker M."/>
            <person name="Rohde M."/>
            <person name="Bristow J."/>
            <person name="Eisen J.A."/>
            <person name="Markowitz V."/>
            <person name="Hugenholtz P."/>
            <person name="Kyrpides N.C."/>
            <person name="Klenk H.P."/>
            <person name="Detter J.C."/>
        </authorList>
    </citation>
    <scope>NUCLEOTIDE SEQUENCE [LARGE SCALE GENOMIC DNA]</scope>
    <source>
        <strain evidence="3">ATCC 13125 / DSM 2366 / CIP 104194 / JCM 7457 / NBRC 12017 / NCIMB 9290 / NRRL B-14731 / HIM 762-3</strain>
    </source>
</reference>
<dbReference type="STRING" id="485917.Phep_0437"/>
<feature type="signal peptide" evidence="1">
    <location>
        <begin position="1"/>
        <end position="20"/>
    </location>
</feature>
<dbReference type="EMBL" id="CP001681">
    <property type="protein sequence ID" value="ACU02661.1"/>
    <property type="molecule type" value="Genomic_DNA"/>
</dbReference>
<dbReference type="HOGENOM" id="CLU_466072_0_0_10"/>
<feature type="chain" id="PRO_5002973483" description="DUF5018 domain-containing protein" evidence="1">
    <location>
        <begin position="21"/>
        <end position="585"/>
    </location>
</feature>
<keyword evidence="3" id="KW-1185">Reference proteome</keyword>
<name>C6XZW6_PEDHD</name>
<evidence type="ECO:0008006" key="4">
    <source>
        <dbReference type="Google" id="ProtNLM"/>
    </source>
</evidence>
<organism evidence="2 3">
    <name type="scientific">Pedobacter heparinus (strain ATCC 13125 / DSM 2366 / CIP 104194 / JCM 7457 / NBRC 12017 / NCIMB 9290 / NRRL B-14731 / HIM 762-3)</name>
    <dbReference type="NCBI Taxonomy" id="485917"/>
    <lineage>
        <taxon>Bacteria</taxon>
        <taxon>Pseudomonadati</taxon>
        <taxon>Bacteroidota</taxon>
        <taxon>Sphingobacteriia</taxon>
        <taxon>Sphingobacteriales</taxon>
        <taxon>Sphingobacteriaceae</taxon>
        <taxon>Pedobacter</taxon>
    </lineage>
</organism>
<dbReference type="Proteomes" id="UP000000852">
    <property type="component" value="Chromosome"/>
</dbReference>
<dbReference type="OrthoDB" id="789014at2"/>
<sequence length="585" mass="63712">MKNIKNITTLLLLIVAGIHAGCKKDPVMYGKGIESFKFVVKDAQGADKEYPGVITGDEIVVSLPIEVDVTNLKASFVVDNPRTIVQVGAEVQESGISEMDFTNAISYSVKAEDKSRRSYTVRVEKKIALQSFGFFKEDNPGVLEGDYKAVIRGLTIDIDIPESVDLTKLVARFQTTAGATLKIGAVAQESQKTVNNFSSNLIYTFNAAGLATALDFTAKISFIGAQWWMIGDKSIIGSEATDVKMAIHPFTKQPYLAYIRTGKNESGAVIPATEKKIAVIALNGTIWKNIGSAMGISNEQVDIINIAFDEEGAPYVGYKDYLDGLQKATVLKYTNDSWTAVGAKNFSPMRVDKFSFTVGENNQPLIGASTFTAITGYLKRAIYASNYTNNNWNDITPAIANNLIGAVQVFRGLDGKGYMAVLDRNSNFSMYKLTNNTWAPVGPVGFRTSDGLPGYTSVIGAASADGTVYIGFQTVSANQRLNRIMKFNGTTWEELGSAGNSQDQNEKYALAIDPDGKLYFGFANTTGLYVRTFNDHTKNWNTPRLVFSGKINTFDLQVAPDGIPYLAVSPSSDNKVIVYKYSATK</sequence>
<proteinExistence type="predicted"/>